<sequence length="75" mass="8345">MKGAFATYLGAGLVLAPFGGLTQEEEARLREALEELPEELYPSEWDAVMLLLTPEGVVAHRYAWREARALGQREA</sequence>
<dbReference type="EMBL" id="CP003251">
    <property type="protein sequence ID" value="AFV77466.1"/>
    <property type="molecule type" value="Genomic_DNA"/>
</dbReference>
<dbReference type="HOGENOM" id="CLU_2669892_0_0_0"/>
<keyword evidence="1" id="KW-0614">Plasmid</keyword>
<keyword evidence="2" id="KW-1185">Reference proteome</keyword>
<evidence type="ECO:0000313" key="2">
    <source>
        <dbReference type="Proteomes" id="UP000000211"/>
    </source>
</evidence>
<name>K7QX04_THEOS</name>
<dbReference type="RefSeq" id="WP_015065459.1">
    <property type="nucleotide sequence ID" value="NC_019388.1"/>
</dbReference>
<dbReference type="Proteomes" id="UP000000211">
    <property type="component" value="Plasmid pTHEOS02"/>
</dbReference>
<reference evidence="1 2" key="1">
    <citation type="journal article" date="2013" name="Genome Announc.">
        <title>Whole Genome Sequencing of Thermus oshimai JL-2 and Thermus thermophilus JL-18, Incomplete Denitrifiers from the United States Great Basin.</title>
        <authorList>
            <person name="Murugapiran S.K."/>
            <person name="Huntemann M."/>
            <person name="Wei C.L."/>
            <person name="Han J."/>
            <person name="Detter J.C."/>
            <person name="Han C.S."/>
            <person name="Erkkila T.H."/>
            <person name="Teshima H."/>
            <person name="Chen A."/>
            <person name="Kyrpides N."/>
            <person name="Mavrommatis K."/>
            <person name="Markowitz V."/>
            <person name="Szeto E."/>
            <person name="Ivanova N."/>
            <person name="Pagani I."/>
            <person name="Lam J."/>
            <person name="McDonald A.I."/>
            <person name="Dodsworth J.A."/>
            <person name="Pati A."/>
            <person name="Goodwin L."/>
            <person name="Peters L."/>
            <person name="Pitluck S."/>
            <person name="Woyke T."/>
            <person name="Hedlund B.P."/>
        </authorList>
    </citation>
    <scope>NUCLEOTIDE SEQUENCE</scope>
    <source>
        <strain evidence="1 2">JL-2</strain>
        <plasmid evidence="1">pTHEOS02</plasmid>
    </source>
</reference>
<gene>
    <name evidence="1" type="ORF">Theos_2491</name>
</gene>
<proteinExistence type="predicted"/>
<evidence type="ECO:0000313" key="1">
    <source>
        <dbReference type="EMBL" id="AFV77466.1"/>
    </source>
</evidence>
<dbReference type="PATRIC" id="fig|751945.3.peg.2429"/>
<geneLocation type="plasmid" evidence="1 2">
    <name>pTHEOS02</name>
</geneLocation>
<organism evidence="1 2">
    <name type="scientific">Thermus oshimai JL-2</name>
    <dbReference type="NCBI Taxonomy" id="751945"/>
    <lineage>
        <taxon>Bacteria</taxon>
        <taxon>Thermotogati</taxon>
        <taxon>Deinococcota</taxon>
        <taxon>Deinococci</taxon>
        <taxon>Thermales</taxon>
        <taxon>Thermaceae</taxon>
        <taxon>Thermus</taxon>
    </lineage>
</organism>
<dbReference type="AlphaFoldDB" id="K7QX04"/>
<protein>
    <submittedName>
        <fullName evidence="1">Uncharacterized protein</fullName>
    </submittedName>
</protein>
<accession>K7QX04</accession>
<dbReference type="KEGG" id="tos:Theos_2491"/>